<name>A0ABW6I9K4_9CYAN</name>
<keyword evidence="1" id="KW-0812">Transmembrane</keyword>
<dbReference type="Proteomes" id="UP001600165">
    <property type="component" value="Unassembled WGS sequence"/>
</dbReference>
<sequence>MTYLLLLAIGFALLLTSLRLQEEILVITSTLTGVGFLVWGFALTPTPLQIGVEILLILVAFPACIRCIIISKVNTLLGKANVAKK</sequence>
<accession>A0ABW6I9K4</accession>
<reference evidence="2 3" key="1">
    <citation type="submission" date="2024-10" db="EMBL/GenBank/DDBJ databases">
        <authorList>
            <person name="Ratan Roy A."/>
            <person name="Morales Sandoval P.H."/>
            <person name="De Los Santos Villalobos S."/>
            <person name="Chakraborty S."/>
            <person name="Mukherjee J."/>
        </authorList>
    </citation>
    <scope>NUCLEOTIDE SEQUENCE [LARGE SCALE GENOMIC DNA]</scope>
    <source>
        <strain evidence="2 3">S1</strain>
    </source>
</reference>
<keyword evidence="3" id="KW-1185">Reference proteome</keyword>
<proteinExistence type="predicted"/>
<dbReference type="EMBL" id="JBHZOL010000004">
    <property type="protein sequence ID" value="MFE4104759.1"/>
    <property type="molecule type" value="Genomic_DNA"/>
</dbReference>
<evidence type="ECO:0000313" key="2">
    <source>
        <dbReference type="EMBL" id="MFE4104759.1"/>
    </source>
</evidence>
<evidence type="ECO:0000313" key="3">
    <source>
        <dbReference type="Proteomes" id="UP001600165"/>
    </source>
</evidence>
<feature type="transmembrane region" description="Helical" evidence="1">
    <location>
        <begin position="36"/>
        <end position="61"/>
    </location>
</feature>
<keyword evidence="1" id="KW-0472">Membrane</keyword>
<organism evidence="2 3">
    <name type="scientific">Almyronema epifaneia S1</name>
    <dbReference type="NCBI Taxonomy" id="2991925"/>
    <lineage>
        <taxon>Bacteria</taxon>
        <taxon>Bacillati</taxon>
        <taxon>Cyanobacteriota</taxon>
        <taxon>Cyanophyceae</taxon>
        <taxon>Nodosilineales</taxon>
        <taxon>Nodosilineaceae</taxon>
        <taxon>Almyronema</taxon>
        <taxon>Almyronema epifaneia</taxon>
    </lineage>
</organism>
<evidence type="ECO:0000256" key="1">
    <source>
        <dbReference type="SAM" id="Phobius"/>
    </source>
</evidence>
<keyword evidence="1" id="KW-1133">Transmembrane helix</keyword>
<dbReference type="RefSeq" id="WP_377960350.1">
    <property type="nucleotide sequence ID" value="NZ_JBHZOL010000004.1"/>
</dbReference>
<comment type="caution">
    <text evidence="2">The sequence shown here is derived from an EMBL/GenBank/DDBJ whole genome shotgun (WGS) entry which is preliminary data.</text>
</comment>
<gene>
    <name evidence="2" type="ORF">ACFVKH_00625</name>
</gene>
<protein>
    <submittedName>
        <fullName evidence="2">Uncharacterized protein</fullName>
    </submittedName>
</protein>